<evidence type="ECO:0000256" key="5">
    <source>
        <dbReference type="ARBA" id="ARBA00022917"/>
    </source>
</evidence>
<feature type="compositionally biased region" description="Basic and acidic residues" evidence="7">
    <location>
        <begin position="576"/>
        <end position="603"/>
    </location>
</feature>
<feature type="compositionally biased region" description="Basic and acidic residues" evidence="7">
    <location>
        <begin position="554"/>
        <end position="567"/>
    </location>
</feature>
<organism evidence="9 10">
    <name type="scientific">Puccinia striiformis</name>
    <dbReference type="NCBI Taxonomy" id="27350"/>
    <lineage>
        <taxon>Eukaryota</taxon>
        <taxon>Fungi</taxon>
        <taxon>Dikarya</taxon>
        <taxon>Basidiomycota</taxon>
        <taxon>Pucciniomycotina</taxon>
        <taxon>Pucciniomycetes</taxon>
        <taxon>Pucciniales</taxon>
        <taxon>Pucciniaceae</taxon>
        <taxon>Puccinia</taxon>
    </lineage>
</organism>
<dbReference type="Proteomes" id="UP000238274">
    <property type="component" value="Unassembled WGS sequence"/>
</dbReference>
<feature type="region of interest" description="Disordered" evidence="7">
    <location>
        <begin position="509"/>
        <end position="540"/>
    </location>
</feature>
<evidence type="ECO:0000256" key="2">
    <source>
        <dbReference type="ARBA" id="ARBA00022490"/>
    </source>
</evidence>
<feature type="coiled-coil region" evidence="6">
    <location>
        <begin position="369"/>
        <end position="415"/>
    </location>
</feature>
<reference evidence="9 10" key="1">
    <citation type="submission" date="2017-12" db="EMBL/GenBank/DDBJ databases">
        <title>Gene loss provides genomic basis for host adaptation in cereal stripe rust fungi.</title>
        <authorList>
            <person name="Xia C."/>
        </authorList>
    </citation>
    <scope>NUCLEOTIDE SEQUENCE [LARGE SCALE GENOMIC DNA]</scope>
    <source>
        <strain evidence="9 10">93TX-2</strain>
    </source>
</reference>
<accession>A0A2S4V702</accession>
<reference evidence="10" key="2">
    <citation type="journal article" date="2018" name="BMC Genomics">
        <title>Genomic insights into host adaptation between the wheat stripe rust pathogen (Puccinia striiformis f. sp. tritici) and the barley stripe rust pathogen (Puccinia striiformis f. sp. hordei).</title>
        <authorList>
            <person name="Xia C."/>
            <person name="Wang M."/>
            <person name="Yin C."/>
            <person name="Cornejo O.E."/>
            <person name="Hulbert S.H."/>
            <person name="Chen X."/>
        </authorList>
    </citation>
    <scope>NUCLEOTIDE SEQUENCE [LARGE SCALE GENOMIC DNA]</scope>
    <source>
        <strain evidence="10">93TX-2</strain>
    </source>
</reference>
<feature type="domain" description="eIF3a PCI" evidence="8">
    <location>
        <begin position="42"/>
        <end position="248"/>
    </location>
</feature>
<dbReference type="Gene3D" id="4.10.860.10">
    <property type="entry name" value="UVR domain"/>
    <property type="match status" value="1"/>
</dbReference>
<dbReference type="FunFam" id="4.10.860.10:FF:000001">
    <property type="entry name" value="Eukaryotic translation initiation factor 3 subunit A"/>
    <property type="match status" value="1"/>
</dbReference>
<evidence type="ECO:0000256" key="1">
    <source>
        <dbReference type="ARBA" id="ARBA00004496"/>
    </source>
</evidence>
<dbReference type="InterPro" id="IPR027512">
    <property type="entry name" value="EIF3A"/>
</dbReference>
<dbReference type="VEuPathDB" id="FungiDB:PSHT_10867"/>
<reference evidence="10" key="3">
    <citation type="journal article" date="2018" name="Mol. Plant Microbe Interact.">
        <title>Genome sequence resources for the wheat stripe rust pathogen (Puccinia striiformis f. sp. tritici) and the barley stripe rust pathogen (Puccinia striiformis f. sp. hordei).</title>
        <authorList>
            <person name="Xia C."/>
            <person name="Wang M."/>
            <person name="Yin C."/>
            <person name="Cornejo O.E."/>
            <person name="Hulbert S.H."/>
            <person name="Chen X."/>
        </authorList>
    </citation>
    <scope>NUCLEOTIDE SEQUENCE [LARGE SCALE GENOMIC DNA]</scope>
    <source>
        <strain evidence="10">93TX-2</strain>
    </source>
</reference>
<protein>
    <recommendedName>
        <fullName evidence="8">eIF3a PCI domain-containing protein</fullName>
    </recommendedName>
</protein>
<dbReference type="Pfam" id="PF22591">
    <property type="entry name" value="eIF3a_PCI_TPR-like"/>
    <property type="match status" value="1"/>
</dbReference>
<proteinExistence type="predicted"/>
<dbReference type="InterPro" id="IPR054711">
    <property type="entry name" value="eIF3a_PCI_TPR-like"/>
</dbReference>
<dbReference type="OrthoDB" id="18884at2759"/>
<dbReference type="AlphaFoldDB" id="A0A2S4V702"/>
<evidence type="ECO:0000259" key="8">
    <source>
        <dbReference type="Pfam" id="PF22591"/>
    </source>
</evidence>
<feature type="compositionally biased region" description="Low complexity" evidence="7">
    <location>
        <begin position="605"/>
        <end position="618"/>
    </location>
</feature>
<dbReference type="PANTHER" id="PTHR14005:SF0">
    <property type="entry name" value="EUKARYOTIC TRANSLATION INITIATION FACTOR 3 SUBUNIT A"/>
    <property type="match status" value="1"/>
</dbReference>
<keyword evidence="4" id="KW-0694">RNA-binding</keyword>
<dbReference type="GO" id="GO:0002188">
    <property type="term" value="P:translation reinitiation"/>
    <property type="evidence" value="ECO:0007669"/>
    <property type="project" value="TreeGrafter"/>
</dbReference>
<keyword evidence="10" id="KW-1185">Reference proteome</keyword>
<dbReference type="EMBL" id="PKSM01000173">
    <property type="protein sequence ID" value="POW05267.1"/>
    <property type="molecule type" value="Genomic_DNA"/>
</dbReference>
<dbReference type="GO" id="GO:0003729">
    <property type="term" value="F:mRNA binding"/>
    <property type="evidence" value="ECO:0007669"/>
    <property type="project" value="TreeGrafter"/>
</dbReference>
<dbReference type="Gene3D" id="1.25.40.860">
    <property type="match status" value="2"/>
</dbReference>
<dbReference type="GO" id="GO:0043614">
    <property type="term" value="C:multi-eIF complex"/>
    <property type="evidence" value="ECO:0007669"/>
    <property type="project" value="TreeGrafter"/>
</dbReference>
<comment type="caution">
    <text evidence="9">The sequence shown here is derived from an EMBL/GenBank/DDBJ whole genome shotgun (WGS) entry which is preliminary data.</text>
</comment>
<evidence type="ECO:0000256" key="3">
    <source>
        <dbReference type="ARBA" id="ARBA00022540"/>
    </source>
</evidence>
<dbReference type="GO" id="GO:0003743">
    <property type="term" value="F:translation initiation factor activity"/>
    <property type="evidence" value="ECO:0007669"/>
    <property type="project" value="UniProtKB-KW"/>
</dbReference>
<dbReference type="GO" id="GO:0071540">
    <property type="term" value="C:eukaryotic translation initiation factor 3 complex, eIF3e"/>
    <property type="evidence" value="ECO:0007669"/>
    <property type="project" value="TreeGrafter"/>
</dbReference>
<keyword evidence="2" id="KW-0963">Cytoplasm</keyword>
<keyword evidence="6" id="KW-0175">Coiled coil</keyword>
<keyword evidence="5" id="KW-0648">Protein biosynthesis</keyword>
<sequence length="630" mass="70669">MCMCEYPVPVSGSPRSIRAYHSVSRGDELVVQPIPVSEQLLRIATEAFEFCLTHTRKTEFRRLAETLRANLASSQNYTNQAHSINLSDPDVLQRHLETRFQQLNTSVRLELWQESFRTAEDINGLIGLSKKVPKNHVMSAFYEKMIKVFGVGDNHLFHAARYNNYFTIQSSIVADQPDKLKKLSGLVLLSALAVPVVGLNASANESPKKMRERARKTQTDALIRGLLKKSSPDLRSLYKILEGDFHPLSITSEIQPILQQLSEDEETKRYVEPLKEHPRVIASLRTCGSLEKFLMEACKRGGKSPWIIRGPRAGAHPESGKSGVLQPNSATLLRTHLTRLASALTISLNHIMPVLSKINETAVPDLDMKQDIEEAKAKALRIIQIQEEQQIRLRKQNKGREIQKLKDEADKIRAAEAEKVALALAAQAGLTVDIKNLNGVDTNTIVQTGAEQIKQEKKELAAKMTMKMMPNFLQFIVGIANQRGHDYKKAKEDSLVKIEQAKTKRRVQVVKEHKLEKARKEGEARLAKEKEAEEIRMREEEEHQILKAEAEAKAKIAHEEREKERAATAEMSAKQAQREAEAMAKRENRKFAERPDQRADPWRRAGPGAEAGPDAPLPVGVVSASTGPPV</sequence>
<gene>
    <name evidence="9" type="ORF">PSHT_10867</name>
</gene>
<evidence type="ECO:0000256" key="7">
    <source>
        <dbReference type="SAM" id="MobiDB-lite"/>
    </source>
</evidence>
<evidence type="ECO:0000313" key="10">
    <source>
        <dbReference type="Proteomes" id="UP000238274"/>
    </source>
</evidence>
<feature type="region of interest" description="Disordered" evidence="7">
    <location>
        <begin position="554"/>
        <end position="630"/>
    </location>
</feature>
<comment type="subcellular location">
    <subcellularLocation>
        <location evidence="1">Cytoplasm</location>
    </subcellularLocation>
</comment>
<evidence type="ECO:0000256" key="4">
    <source>
        <dbReference type="ARBA" id="ARBA00022884"/>
    </source>
</evidence>
<evidence type="ECO:0000256" key="6">
    <source>
        <dbReference type="SAM" id="Coils"/>
    </source>
</evidence>
<keyword evidence="3" id="KW-0396">Initiation factor</keyword>
<dbReference type="GO" id="GO:0001732">
    <property type="term" value="P:formation of cytoplasmic translation initiation complex"/>
    <property type="evidence" value="ECO:0007669"/>
    <property type="project" value="TreeGrafter"/>
</dbReference>
<dbReference type="VEuPathDB" id="FungiDB:PSTT_15317"/>
<evidence type="ECO:0000313" key="9">
    <source>
        <dbReference type="EMBL" id="POW05267.1"/>
    </source>
</evidence>
<dbReference type="PANTHER" id="PTHR14005">
    <property type="entry name" value="EUKARYOTIC TRANSLATION INITIATION FACTOR 3, THETA SUBUNIT"/>
    <property type="match status" value="1"/>
</dbReference>
<dbReference type="GO" id="GO:0071541">
    <property type="term" value="C:eukaryotic translation initiation factor 3 complex, eIF3m"/>
    <property type="evidence" value="ECO:0007669"/>
    <property type="project" value="TreeGrafter"/>
</dbReference>
<name>A0A2S4V702_9BASI</name>